<keyword evidence="1" id="KW-0472">Membrane</keyword>
<dbReference type="RefSeq" id="WP_165991234.1">
    <property type="nucleotide sequence ID" value="NZ_JAMYZY010000006.1"/>
</dbReference>
<sequence length="97" mass="10401">MAQVDGSIRLTLLKTGATVGLTALLVFVLRWVLGFLPQLDAITGGHAGGDVLRFLASNGHAQAQQGVAIALIVFCFALAVLVVHAAERILRRRRSRR</sequence>
<dbReference type="Proteomes" id="UP001523528">
    <property type="component" value="Unassembled WGS sequence"/>
</dbReference>
<feature type="transmembrane region" description="Helical" evidence="1">
    <location>
        <begin position="67"/>
        <end position="86"/>
    </location>
</feature>
<evidence type="ECO:0000313" key="2">
    <source>
        <dbReference type="EMBL" id="MCP1257471.1"/>
    </source>
</evidence>
<name>A0ABT1EX00_9PROT</name>
<accession>A0ABT1EX00</accession>
<evidence type="ECO:0000256" key="1">
    <source>
        <dbReference type="SAM" id="Phobius"/>
    </source>
</evidence>
<gene>
    <name evidence="2" type="ORF">NKW50_02535</name>
</gene>
<protein>
    <submittedName>
        <fullName evidence="2">Uncharacterized protein</fullName>
    </submittedName>
</protein>
<keyword evidence="1" id="KW-0812">Transmembrane</keyword>
<dbReference type="EMBL" id="JAMYZZ010000001">
    <property type="protein sequence ID" value="MCP1257471.1"/>
    <property type="molecule type" value="Genomic_DNA"/>
</dbReference>
<proteinExistence type="predicted"/>
<comment type="caution">
    <text evidence="2">The sequence shown here is derived from an EMBL/GenBank/DDBJ whole genome shotgun (WGS) entry which is preliminary data.</text>
</comment>
<keyword evidence="1" id="KW-1133">Transmembrane helix</keyword>
<organism evidence="2 3">
    <name type="scientific">Acetobacter lambici</name>
    <dbReference type="NCBI Taxonomy" id="1332824"/>
    <lineage>
        <taxon>Bacteria</taxon>
        <taxon>Pseudomonadati</taxon>
        <taxon>Pseudomonadota</taxon>
        <taxon>Alphaproteobacteria</taxon>
        <taxon>Acetobacterales</taxon>
        <taxon>Acetobacteraceae</taxon>
        <taxon>Acetobacter</taxon>
    </lineage>
</organism>
<keyword evidence="3" id="KW-1185">Reference proteome</keyword>
<feature type="transmembrane region" description="Helical" evidence="1">
    <location>
        <begin position="12"/>
        <end position="33"/>
    </location>
</feature>
<evidence type="ECO:0000313" key="3">
    <source>
        <dbReference type="Proteomes" id="UP001523528"/>
    </source>
</evidence>
<reference evidence="2 3" key="1">
    <citation type="submission" date="2022-06" db="EMBL/GenBank/DDBJ databases">
        <title>Acetobacer genomes from food samples.</title>
        <authorList>
            <person name="Sombolestani A."/>
        </authorList>
    </citation>
    <scope>NUCLEOTIDE SEQUENCE [LARGE SCALE GENOMIC DNA]</scope>
    <source>
        <strain evidence="2 3">R-83285</strain>
    </source>
</reference>